<proteinExistence type="predicted"/>
<protein>
    <submittedName>
        <fullName evidence="1">Uncharacterized protein</fullName>
    </submittedName>
</protein>
<reference evidence="1" key="1">
    <citation type="submission" date="2021-01" db="EMBL/GenBank/DDBJ databases">
        <authorList>
            <person name="Corre E."/>
            <person name="Pelletier E."/>
            <person name="Niang G."/>
            <person name="Scheremetjew M."/>
            <person name="Finn R."/>
            <person name="Kale V."/>
            <person name="Holt S."/>
            <person name="Cochrane G."/>
            <person name="Meng A."/>
            <person name="Brown T."/>
            <person name="Cohen L."/>
        </authorList>
    </citation>
    <scope>NUCLEOTIDE SEQUENCE</scope>
    <source>
        <strain evidence="1">CCMP 410</strain>
    </source>
</reference>
<sequence length="116" mass="12294">MFVPMVSGSRQIANVVTVLIRSMRAPIVLVSVEDAKAYGDTKAPSLPKALAAECPVVRISVGSISAVETQVTHDAAIMNSRAEKAATMRKVRFGDLDAATNPKSATLRPPMEQATD</sequence>
<dbReference type="EMBL" id="HBGK01009940">
    <property type="protein sequence ID" value="CAD9276237.1"/>
    <property type="molecule type" value="Transcribed_RNA"/>
</dbReference>
<name>A0A7S1Y2P4_9STRA</name>
<organism evidence="1">
    <name type="scientific">Grammatophora oceanica</name>
    <dbReference type="NCBI Taxonomy" id="210454"/>
    <lineage>
        <taxon>Eukaryota</taxon>
        <taxon>Sar</taxon>
        <taxon>Stramenopiles</taxon>
        <taxon>Ochrophyta</taxon>
        <taxon>Bacillariophyta</taxon>
        <taxon>Fragilariophyceae</taxon>
        <taxon>Fragilariophycidae</taxon>
        <taxon>Rhabdonematales</taxon>
        <taxon>Grammatophoraceae</taxon>
        <taxon>Grammatophora</taxon>
    </lineage>
</organism>
<dbReference type="AlphaFoldDB" id="A0A7S1Y2P4"/>
<accession>A0A7S1Y2P4</accession>
<gene>
    <name evidence="1" type="ORF">GOCE00092_LOCUS5145</name>
</gene>
<evidence type="ECO:0000313" key="1">
    <source>
        <dbReference type="EMBL" id="CAD9276237.1"/>
    </source>
</evidence>